<dbReference type="GO" id="GO:0046912">
    <property type="term" value="F:acyltransferase activity, acyl groups converted into alkyl on transfer"/>
    <property type="evidence" value="ECO:0007669"/>
    <property type="project" value="InterPro"/>
</dbReference>
<dbReference type="RefSeq" id="WP_072849546.1">
    <property type="nucleotide sequence ID" value="NZ_FQVI01000003.1"/>
</dbReference>
<evidence type="ECO:0000256" key="1">
    <source>
        <dbReference type="ARBA" id="ARBA00022679"/>
    </source>
</evidence>
<reference evidence="4 5" key="1">
    <citation type="submission" date="2016-11" db="EMBL/GenBank/DDBJ databases">
        <authorList>
            <person name="Jaros S."/>
            <person name="Januszkiewicz K."/>
            <person name="Wedrychowicz H."/>
        </authorList>
    </citation>
    <scope>NUCLEOTIDE SEQUENCE [LARGE SCALE GENOMIC DNA]</scope>
    <source>
        <strain evidence="4 5">DSM 17459</strain>
    </source>
</reference>
<sequence>MGYHEKEWWVSPANYESEVAAKFEFAPKIEILDTTLRDGEQQPRVVFSRQDKVKIAKKLDAMGVHRIEAGNAVVSSEDADAIKEICSSGLKAEIYSFTRNVVKDIELAKACGVDGVLCEVPGSEHMLDKGMKWTVEKAVKAARETTAAAHELGLKVTFFPADGSRASLPFLLDTLEAITDGGHLDAVALVDTFGTFSPEGAAYTVRKLKERLNKPVEAHFHEDFGLSVATTLAALQAGASVAHVTVNGIGERTGNTPIEPLIVALKCLYGVDTGIDTEKMLELSREVAALCNMQIPPTKAIVGEQIFGWETGMPVGMWKNCRDENPLVMLPYLWTMTGQREPYIYTGKKSGAANILLVAEELGIDLPEDCIKPLNAKIKDMAIEKKRDITREEFAELAESVVRSRGKEV</sequence>
<comment type="similarity">
    <text evidence="2">Belongs to the alpha-IPM synthase/homocitrate synthase family.</text>
</comment>
<dbReference type="PROSITE" id="PS00815">
    <property type="entry name" value="AIPM_HOMOCIT_SYNTH_1"/>
    <property type="match status" value="1"/>
</dbReference>
<dbReference type="InterPro" id="IPR000891">
    <property type="entry name" value="PYR_CT"/>
</dbReference>
<organism evidence="4 5">
    <name type="scientific">Lactonifactor longoviformis DSM 17459</name>
    <dbReference type="NCBI Taxonomy" id="1122155"/>
    <lineage>
        <taxon>Bacteria</taxon>
        <taxon>Bacillati</taxon>
        <taxon>Bacillota</taxon>
        <taxon>Clostridia</taxon>
        <taxon>Eubacteriales</taxon>
        <taxon>Clostridiaceae</taxon>
        <taxon>Lactonifactor</taxon>
    </lineage>
</organism>
<proteinExistence type="inferred from homology"/>
<feature type="domain" description="Pyruvate carboxyltransferase" evidence="3">
    <location>
        <begin position="29"/>
        <end position="281"/>
    </location>
</feature>
<dbReference type="Proteomes" id="UP000184245">
    <property type="component" value="Unassembled WGS sequence"/>
</dbReference>
<evidence type="ECO:0000313" key="5">
    <source>
        <dbReference type="Proteomes" id="UP000184245"/>
    </source>
</evidence>
<dbReference type="InterPro" id="IPR002034">
    <property type="entry name" value="AIPM/Hcit_synth_CS"/>
</dbReference>
<dbReference type="EMBL" id="FQVI01000003">
    <property type="protein sequence ID" value="SHE61297.1"/>
    <property type="molecule type" value="Genomic_DNA"/>
</dbReference>
<keyword evidence="1 2" id="KW-0808">Transferase</keyword>
<gene>
    <name evidence="4" type="ORF">SAMN02745158_01022</name>
</gene>
<dbReference type="STRING" id="1122155.SAMN02745158_01022"/>
<keyword evidence="5" id="KW-1185">Reference proteome</keyword>
<dbReference type="Gene3D" id="3.20.20.70">
    <property type="entry name" value="Aldolase class I"/>
    <property type="match status" value="1"/>
</dbReference>
<name>A0A1M4UXC9_9CLOT</name>
<dbReference type="PROSITE" id="PS50991">
    <property type="entry name" value="PYR_CT"/>
    <property type="match status" value="1"/>
</dbReference>
<dbReference type="OrthoDB" id="9804858at2"/>
<protein>
    <submittedName>
        <fullName evidence="4">Isopropylmalate/homocitrate/citramalate synthases</fullName>
    </submittedName>
</protein>
<evidence type="ECO:0000256" key="2">
    <source>
        <dbReference type="RuleBase" id="RU003523"/>
    </source>
</evidence>
<dbReference type="GO" id="GO:0019752">
    <property type="term" value="P:carboxylic acid metabolic process"/>
    <property type="evidence" value="ECO:0007669"/>
    <property type="project" value="InterPro"/>
</dbReference>
<evidence type="ECO:0000313" key="4">
    <source>
        <dbReference type="EMBL" id="SHE61297.1"/>
    </source>
</evidence>
<dbReference type="PANTHER" id="PTHR42880">
    <property type="entry name" value="HOMOCITRATE SYNTHASE"/>
    <property type="match status" value="1"/>
</dbReference>
<dbReference type="Gene3D" id="1.10.238.260">
    <property type="match status" value="1"/>
</dbReference>
<evidence type="ECO:0000259" key="3">
    <source>
        <dbReference type="PROSITE" id="PS50991"/>
    </source>
</evidence>
<dbReference type="Pfam" id="PF00682">
    <property type="entry name" value="HMGL-like"/>
    <property type="match status" value="1"/>
</dbReference>
<dbReference type="SUPFAM" id="SSF51569">
    <property type="entry name" value="Aldolase"/>
    <property type="match status" value="1"/>
</dbReference>
<dbReference type="PANTHER" id="PTHR42880:SF1">
    <property type="entry name" value="ISOPROPYLMALATE_HOMOCITRATE_CITRAMALATE SYNTHASE FAMILY PROTEIN"/>
    <property type="match status" value="1"/>
</dbReference>
<dbReference type="InterPro" id="IPR013785">
    <property type="entry name" value="Aldolase_TIM"/>
</dbReference>
<dbReference type="AlphaFoldDB" id="A0A1M4UXC9"/>
<accession>A0A1M4UXC9</accession>